<reference evidence="2" key="1">
    <citation type="submission" date="2018-06" db="EMBL/GenBank/DDBJ databases">
        <authorList>
            <person name="Zhirakovskaya E."/>
        </authorList>
    </citation>
    <scope>NUCLEOTIDE SEQUENCE</scope>
</reference>
<evidence type="ECO:0000313" key="2">
    <source>
        <dbReference type="EMBL" id="VAW54588.1"/>
    </source>
</evidence>
<dbReference type="AlphaFoldDB" id="A0A3B0WF04"/>
<evidence type="ECO:0000256" key="1">
    <source>
        <dbReference type="SAM" id="MobiDB-lite"/>
    </source>
</evidence>
<dbReference type="EMBL" id="UOFE01000041">
    <property type="protein sequence ID" value="VAW54588.1"/>
    <property type="molecule type" value="Genomic_DNA"/>
</dbReference>
<proteinExistence type="predicted"/>
<name>A0A3B0WF04_9ZZZZ</name>
<feature type="compositionally biased region" description="Low complexity" evidence="1">
    <location>
        <begin position="22"/>
        <end position="33"/>
    </location>
</feature>
<sequence>MYDLLEQIETGKLNMMRRRRSSGGSTTTTTTTDGGMGGGGMMGGACYTYPDSPATPGLTTADIIFNRSIYMNGSMRMDDGRRVFIWGFRESGGGIGGLGNG</sequence>
<organism evidence="2">
    <name type="scientific">hydrothermal vent metagenome</name>
    <dbReference type="NCBI Taxonomy" id="652676"/>
    <lineage>
        <taxon>unclassified sequences</taxon>
        <taxon>metagenomes</taxon>
        <taxon>ecological metagenomes</taxon>
    </lineage>
</organism>
<protein>
    <submittedName>
        <fullName evidence="2">Uncharacterized protein</fullName>
    </submittedName>
</protein>
<feature type="region of interest" description="Disordered" evidence="1">
    <location>
        <begin position="16"/>
        <end position="37"/>
    </location>
</feature>
<accession>A0A3B0WF04</accession>
<gene>
    <name evidence="2" type="ORF">MNBD_GAMMA05-2338</name>
</gene>